<evidence type="ECO:0000313" key="2">
    <source>
        <dbReference type="Proteomes" id="UP000054047"/>
    </source>
</evidence>
<protein>
    <submittedName>
        <fullName evidence="1">Uncharacterized protein</fullName>
    </submittedName>
</protein>
<dbReference type="Proteomes" id="UP000054047">
    <property type="component" value="Unassembled WGS sequence"/>
</dbReference>
<dbReference type="OrthoDB" id="6436361at2759"/>
<proteinExistence type="predicted"/>
<accession>A0A0C2E1H3</accession>
<dbReference type="EMBL" id="KN726198">
    <property type="protein sequence ID" value="KIH69217.1"/>
    <property type="molecule type" value="Genomic_DNA"/>
</dbReference>
<evidence type="ECO:0000313" key="1">
    <source>
        <dbReference type="EMBL" id="KIH69217.1"/>
    </source>
</evidence>
<keyword evidence="2" id="KW-1185">Reference proteome</keyword>
<sequence length="78" mass="9019">MGAEAKLYLSQHSIPQLFEGLMTGLIYNRPKEPLKFLETAIAQIRANPEEELSWDMFIDKEKLEVPQTRAPFPMNREA</sequence>
<dbReference type="SUPFAM" id="SSF47391">
    <property type="entry name" value="Dimerization-anchoring domain of cAMP-dependent PK regulatory subunit"/>
    <property type="match status" value="1"/>
</dbReference>
<dbReference type="AlphaFoldDB" id="A0A0C2E1H3"/>
<gene>
    <name evidence="1" type="ORF">ANCDUO_00439</name>
</gene>
<reference evidence="1 2" key="1">
    <citation type="submission" date="2013-12" db="EMBL/GenBank/DDBJ databases">
        <title>Draft genome of the parsitic nematode Ancylostoma duodenale.</title>
        <authorList>
            <person name="Mitreva M."/>
        </authorList>
    </citation>
    <scope>NUCLEOTIDE SEQUENCE [LARGE SCALE GENOMIC DNA]</scope>
    <source>
        <strain evidence="1 2">Zhejiang</strain>
    </source>
</reference>
<dbReference type="Gene3D" id="1.20.890.10">
    <property type="entry name" value="cAMP-dependent protein kinase regulatory subunit, dimerization-anchoring domain"/>
    <property type="match status" value="1"/>
</dbReference>
<name>A0A0C2E1H3_9BILA</name>
<organism evidence="1 2">
    <name type="scientific">Ancylostoma duodenale</name>
    <dbReference type="NCBI Taxonomy" id="51022"/>
    <lineage>
        <taxon>Eukaryota</taxon>
        <taxon>Metazoa</taxon>
        <taxon>Ecdysozoa</taxon>
        <taxon>Nematoda</taxon>
        <taxon>Chromadorea</taxon>
        <taxon>Rhabditida</taxon>
        <taxon>Rhabditina</taxon>
        <taxon>Rhabditomorpha</taxon>
        <taxon>Strongyloidea</taxon>
        <taxon>Ancylostomatidae</taxon>
        <taxon>Ancylostomatinae</taxon>
        <taxon>Ancylostoma</taxon>
    </lineage>
</organism>